<evidence type="ECO:0000313" key="2">
    <source>
        <dbReference type="Proteomes" id="UP001056610"/>
    </source>
</evidence>
<geneLocation type="plasmid" evidence="1 2">
    <name>unnamed</name>
</geneLocation>
<gene>
    <name evidence="1" type="ORF">M5I08_25015</name>
</gene>
<organism evidence="1 2">
    <name type="scientific">Candidatus Mycobacterium methanotrophicum</name>
    <dbReference type="NCBI Taxonomy" id="2943498"/>
    <lineage>
        <taxon>Bacteria</taxon>
        <taxon>Bacillati</taxon>
        <taxon>Actinomycetota</taxon>
        <taxon>Actinomycetes</taxon>
        <taxon>Mycobacteriales</taxon>
        <taxon>Mycobacteriaceae</taxon>
        <taxon>Mycobacterium</taxon>
    </lineage>
</organism>
<name>A0ABY4QR80_9MYCO</name>
<dbReference type="RefSeq" id="WP_249763495.1">
    <property type="nucleotide sequence ID" value="NZ_CP097321.1"/>
</dbReference>
<protein>
    <submittedName>
        <fullName evidence="1">Uncharacterized protein</fullName>
    </submittedName>
</protein>
<sequence>MTAAWEPYAACGDWRAALDAWYTMSLEVHDRWTRTLPAREPSDDLNLERDLIGVSYHAALDSQSGCSTWKDWLFDRTDQWTDRRRARDYRLALLDYDAPYWGKVPPRVDDPYRGAFGDPITNIVSRLPLHPLPDYWLRGK</sequence>
<reference evidence="1" key="1">
    <citation type="submission" date="2022-05" db="EMBL/GenBank/DDBJ databases">
        <title>A methanotrophic Mycobacterium dominates a cave microbial ecosystem.</title>
        <authorList>
            <person name="Van Spanning R.J.M."/>
            <person name="Guan Q."/>
            <person name="Melkonian C."/>
            <person name="Gallant J."/>
            <person name="Polerecky L."/>
            <person name="Flot J.-F."/>
            <person name="Brandt B.W."/>
            <person name="Braster M."/>
            <person name="Iturbe Espinoza P."/>
            <person name="Aerts J."/>
            <person name="Meima-Franke M."/>
            <person name="Piersma S.R."/>
            <person name="Bunduc C."/>
            <person name="Ummels R."/>
            <person name="Pain A."/>
            <person name="Fleming E.J."/>
            <person name="van der Wel N."/>
            <person name="Gherman V.D."/>
            <person name="Sarbu S.M."/>
            <person name="Bodelier P.L.E."/>
            <person name="Bitter W."/>
        </authorList>
    </citation>
    <scope>NUCLEOTIDE SEQUENCE</scope>
    <source>
        <strain evidence="1">Sulfur Cave</strain>
        <plasmid evidence="1">unnamed</plasmid>
    </source>
</reference>
<keyword evidence="2" id="KW-1185">Reference proteome</keyword>
<accession>A0ABY4QR80</accession>
<proteinExistence type="predicted"/>
<dbReference type="Proteomes" id="UP001056610">
    <property type="component" value="Plasmid unnamed"/>
</dbReference>
<keyword evidence="1" id="KW-0614">Plasmid</keyword>
<dbReference type="EMBL" id="CP097321">
    <property type="protein sequence ID" value="UQX13468.1"/>
    <property type="molecule type" value="Genomic_DNA"/>
</dbReference>
<evidence type="ECO:0000313" key="1">
    <source>
        <dbReference type="EMBL" id="UQX13468.1"/>
    </source>
</evidence>